<dbReference type="GeneID" id="18881683"/>
<dbReference type="HOGENOM" id="CLU_013253_8_0_1"/>
<keyword evidence="6" id="KW-1185">Reference proteome</keyword>
<organism evidence="5 6">
    <name type="scientific">Punctularia strigosozonata (strain HHB-11173)</name>
    <name type="common">White-rot fungus</name>
    <dbReference type="NCBI Taxonomy" id="741275"/>
    <lineage>
        <taxon>Eukaryota</taxon>
        <taxon>Fungi</taxon>
        <taxon>Dikarya</taxon>
        <taxon>Basidiomycota</taxon>
        <taxon>Agaricomycotina</taxon>
        <taxon>Agaricomycetes</taxon>
        <taxon>Corticiales</taxon>
        <taxon>Punctulariaceae</taxon>
        <taxon>Punctularia</taxon>
    </lineage>
</organism>
<dbReference type="eggNOG" id="KOG1339">
    <property type="taxonomic scope" value="Eukaryota"/>
</dbReference>
<feature type="region of interest" description="Disordered" evidence="2">
    <location>
        <begin position="454"/>
        <end position="482"/>
    </location>
</feature>
<evidence type="ECO:0000256" key="3">
    <source>
        <dbReference type="SAM" id="Phobius"/>
    </source>
</evidence>
<proteinExistence type="inferred from homology"/>
<evidence type="ECO:0000256" key="2">
    <source>
        <dbReference type="SAM" id="MobiDB-lite"/>
    </source>
</evidence>
<dbReference type="AlphaFoldDB" id="R7S1V5"/>
<dbReference type="EMBL" id="JH687555">
    <property type="protein sequence ID" value="EIN04390.1"/>
    <property type="molecule type" value="Genomic_DNA"/>
</dbReference>
<dbReference type="PROSITE" id="PS51767">
    <property type="entry name" value="PEPTIDASE_A1"/>
    <property type="match status" value="1"/>
</dbReference>
<dbReference type="InterPro" id="IPR033121">
    <property type="entry name" value="PEPTIDASE_A1"/>
</dbReference>
<dbReference type="SUPFAM" id="SSF50630">
    <property type="entry name" value="Acid proteases"/>
    <property type="match status" value="1"/>
</dbReference>
<keyword evidence="3" id="KW-0472">Membrane</keyword>
<dbReference type="Gene3D" id="2.40.70.10">
    <property type="entry name" value="Acid Proteases"/>
    <property type="match status" value="2"/>
</dbReference>
<dbReference type="OrthoDB" id="15189at2759"/>
<dbReference type="RefSeq" id="XP_007388533.1">
    <property type="nucleotide sequence ID" value="XM_007388471.1"/>
</dbReference>
<dbReference type="InterPro" id="IPR021109">
    <property type="entry name" value="Peptidase_aspartic_dom_sf"/>
</dbReference>
<feature type="domain" description="Peptidase A1" evidence="4">
    <location>
        <begin position="1"/>
        <end position="328"/>
    </location>
</feature>
<sequence length="482" mass="52361">MDYSGINSSDLWVTGQEPGGRIDTGVSLNLTYAAGSAPGNISVARLEFDEYVVEDQEFVYVPDASAMKFPPGIQGVIGLGPDISSDIVELDIEEGGSNPLRTHSVLSRIFSQNKTSQNFMSLLLTRTNDTEEDFEGEITISTLITGFENVTSMPRLPVVNASVLDARFQFAQHLTVATDPDPVVVNGHRIRSHSIVPHIDPGRMVATFDSGFTVPQIPREWADTIYGEIEGSFYLEVNNSWALPCNQSLNVTIGFGGHAYPIHPLDLNTKLLPPFDRDGVEYCFGLFQPIQPNALDALAGTADMILGMGFLRNVYALFDYGDFVDDSSNDRVEPYVQLLPITNLEEATIEFNNLRGVSAVPSAGYDGSDDNTTTGSDAITGIVAEPKSDKTTFIEGDLSDSTKKKVKKIARRTIYIIVGCVIAAVLLVGICICGCCYGMCGICRRDSSGRRRWGLKGQSMPSASSGGKYASVNNPKPWEQSY</sequence>
<name>R7S1V5_PUNST</name>
<comment type="similarity">
    <text evidence="1">Belongs to the peptidase A1 family.</text>
</comment>
<dbReference type="GO" id="GO:0004190">
    <property type="term" value="F:aspartic-type endopeptidase activity"/>
    <property type="evidence" value="ECO:0007669"/>
    <property type="project" value="InterPro"/>
</dbReference>
<dbReference type="GO" id="GO:0006508">
    <property type="term" value="P:proteolysis"/>
    <property type="evidence" value="ECO:0007669"/>
    <property type="project" value="UniProtKB-KW"/>
</dbReference>
<dbReference type="PANTHER" id="PTHR47966">
    <property type="entry name" value="BETA-SITE APP-CLEAVING ENZYME, ISOFORM A-RELATED"/>
    <property type="match status" value="1"/>
</dbReference>
<keyword evidence="3" id="KW-1133">Transmembrane helix</keyword>
<keyword evidence="3" id="KW-0812">Transmembrane</keyword>
<dbReference type="KEGG" id="psq:PUNSTDRAFT_146597"/>
<dbReference type="PANTHER" id="PTHR47966:SF51">
    <property type="entry name" value="BETA-SITE APP-CLEAVING ENZYME, ISOFORM A-RELATED"/>
    <property type="match status" value="1"/>
</dbReference>
<accession>R7S1V5</accession>
<gene>
    <name evidence="5" type="ORF">PUNSTDRAFT_146597</name>
</gene>
<dbReference type="InterPro" id="IPR001461">
    <property type="entry name" value="Aspartic_peptidase_A1"/>
</dbReference>
<protein>
    <submittedName>
        <fullName evidence="5">Acid protease</fullName>
    </submittedName>
</protein>
<keyword evidence="5" id="KW-0378">Hydrolase</keyword>
<evidence type="ECO:0000313" key="6">
    <source>
        <dbReference type="Proteomes" id="UP000054196"/>
    </source>
</evidence>
<feature type="transmembrane region" description="Helical" evidence="3">
    <location>
        <begin position="414"/>
        <end position="442"/>
    </location>
</feature>
<dbReference type="Pfam" id="PF00026">
    <property type="entry name" value="Asp"/>
    <property type="match status" value="1"/>
</dbReference>
<reference evidence="6" key="1">
    <citation type="journal article" date="2012" name="Science">
        <title>The Paleozoic origin of enzymatic lignin decomposition reconstructed from 31 fungal genomes.</title>
        <authorList>
            <person name="Floudas D."/>
            <person name="Binder M."/>
            <person name="Riley R."/>
            <person name="Barry K."/>
            <person name="Blanchette R.A."/>
            <person name="Henrissat B."/>
            <person name="Martinez A.T."/>
            <person name="Otillar R."/>
            <person name="Spatafora J.W."/>
            <person name="Yadav J.S."/>
            <person name="Aerts A."/>
            <person name="Benoit I."/>
            <person name="Boyd A."/>
            <person name="Carlson A."/>
            <person name="Copeland A."/>
            <person name="Coutinho P.M."/>
            <person name="de Vries R.P."/>
            <person name="Ferreira P."/>
            <person name="Findley K."/>
            <person name="Foster B."/>
            <person name="Gaskell J."/>
            <person name="Glotzer D."/>
            <person name="Gorecki P."/>
            <person name="Heitman J."/>
            <person name="Hesse C."/>
            <person name="Hori C."/>
            <person name="Igarashi K."/>
            <person name="Jurgens J.A."/>
            <person name="Kallen N."/>
            <person name="Kersten P."/>
            <person name="Kohler A."/>
            <person name="Kuees U."/>
            <person name="Kumar T.K.A."/>
            <person name="Kuo A."/>
            <person name="LaButti K."/>
            <person name="Larrondo L.F."/>
            <person name="Lindquist E."/>
            <person name="Ling A."/>
            <person name="Lombard V."/>
            <person name="Lucas S."/>
            <person name="Lundell T."/>
            <person name="Martin R."/>
            <person name="McLaughlin D.J."/>
            <person name="Morgenstern I."/>
            <person name="Morin E."/>
            <person name="Murat C."/>
            <person name="Nagy L.G."/>
            <person name="Nolan M."/>
            <person name="Ohm R.A."/>
            <person name="Patyshakuliyeva A."/>
            <person name="Rokas A."/>
            <person name="Ruiz-Duenas F.J."/>
            <person name="Sabat G."/>
            <person name="Salamov A."/>
            <person name="Samejima M."/>
            <person name="Schmutz J."/>
            <person name="Slot J.C."/>
            <person name="St John F."/>
            <person name="Stenlid J."/>
            <person name="Sun H."/>
            <person name="Sun S."/>
            <person name="Syed K."/>
            <person name="Tsang A."/>
            <person name="Wiebenga A."/>
            <person name="Young D."/>
            <person name="Pisabarro A."/>
            <person name="Eastwood D.C."/>
            <person name="Martin F."/>
            <person name="Cullen D."/>
            <person name="Grigoriev I.V."/>
            <person name="Hibbett D.S."/>
        </authorList>
    </citation>
    <scope>NUCLEOTIDE SEQUENCE [LARGE SCALE GENOMIC DNA]</scope>
    <source>
        <strain evidence="6">HHB-11173 SS5</strain>
    </source>
</reference>
<evidence type="ECO:0000313" key="5">
    <source>
        <dbReference type="EMBL" id="EIN04390.1"/>
    </source>
</evidence>
<dbReference type="Proteomes" id="UP000054196">
    <property type="component" value="Unassembled WGS sequence"/>
</dbReference>
<evidence type="ECO:0000259" key="4">
    <source>
        <dbReference type="PROSITE" id="PS51767"/>
    </source>
</evidence>
<keyword evidence="5" id="KW-0645">Protease</keyword>
<evidence type="ECO:0000256" key="1">
    <source>
        <dbReference type="ARBA" id="ARBA00007447"/>
    </source>
</evidence>